<feature type="region of interest" description="Disordered" evidence="3">
    <location>
        <begin position="113"/>
        <end position="147"/>
    </location>
</feature>
<proteinExistence type="predicted"/>
<dbReference type="EMBL" id="FQTT01000001">
    <property type="protein sequence ID" value="SHE24016.1"/>
    <property type="molecule type" value="Genomic_DNA"/>
</dbReference>
<dbReference type="Gene3D" id="3.40.50.2000">
    <property type="entry name" value="Glycogen Phosphorylase B"/>
    <property type="match status" value="2"/>
</dbReference>
<evidence type="ECO:0000313" key="5">
    <source>
        <dbReference type="EMBL" id="SHE24016.1"/>
    </source>
</evidence>
<dbReference type="Proteomes" id="UP000184291">
    <property type="component" value="Unassembled WGS sequence"/>
</dbReference>
<feature type="region of interest" description="Disordered" evidence="3">
    <location>
        <begin position="1"/>
        <end position="25"/>
    </location>
</feature>
<dbReference type="Pfam" id="PF13439">
    <property type="entry name" value="Glyco_transf_4"/>
    <property type="match status" value="1"/>
</dbReference>
<dbReference type="Pfam" id="PF13692">
    <property type="entry name" value="Glyco_trans_1_4"/>
    <property type="match status" value="1"/>
</dbReference>
<dbReference type="STRING" id="1892869.ACGLYG10_0214"/>
<gene>
    <name evidence="5" type="ORF">ACGLYG10_0214</name>
</gene>
<dbReference type="AlphaFoldDB" id="A0A1M4RVK3"/>
<organism evidence="5 6">
    <name type="scientific">Actinomyces glycerinitolerans</name>
    <dbReference type="NCBI Taxonomy" id="1892869"/>
    <lineage>
        <taxon>Bacteria</taxon>
        <taxon>Bacillati</taxon>
        <taxon>Actinomycetota</taxon>
        <taxon>Actinomycetes</taxon>
        <taxon>Actinomycetales</taxon>
        <taxon>Actinomycetaceae</taxon>
        <taxon>Actinomyces</taxon>
    </lineage>
</organism>
<evidence type="ECO:0000256" key="2">
    <source>
        <dbReference type="ARBA" id="ARBA00022679"/>
    </source>
</evidence>
<feature type="domain" description="Glycosyltransferase subfamily 4-like N-terminal" evidence="4">
    <location>
        <begin position="205"/>
        <end position="299"/>
    </location>
</feature>
<keyword evidence="6" id="KW-1185">Reference proteome</keyword>
<evidence type="ECO:0000313" key="6">
    <source>
        <dbReference type="Proteomes" id="UP000184291"/>
    </source>
</evidence>
<accession>A0A1M4RVK3</accession>
<keyword evidence="2 5" id="KW-0808">Transferase</keyword>
<dbReference type="PANTHER" id="PTHR12526">
    <property type="entry name" value="GLYCOSYLTRANSFERASE"/>
    <property type="match status" value="1"/>
</dbReference>
<evidence type="ECO:0000256" key="3">
    <source>
        <dbReference type="SAM" id="MobiDB-lite"/>
    </source>
</evidence>
<dbReference type="PANTHER" id="PTHR12526:SF600">
    <property type="entry name" value="GLYCOSYL TRANSFERASE GROUP 1"/>
    <property type="match status" value="1"/>
</dbReference>
<dbReference type="GO" id="GO:0016757">
    <property type="term" value="F:glycosyltransferase activity"/>
    <property type="evidence" value="ECO:0007669"/>
    <property type="project" value="UniProtKB-KW"/>
</dbReference>
<evidence type="ECO:0000259" key="4">
    <source>
        <dbReference type="Pfam" id="PF13439"/>
    </source>
</evidence>
<name>A0A1M4RVK3_9ACTO</name>
<dbReference type="SUPFAM" id="SSF53756">
    <property type="entry name" value="UDP-Glycosyltransferase/glycogen phosphorylase"/>
    <property type="match status" value="1"/>
</dbReference>
<dbReference type="OrthoDB" id="9813214at2"/>
<sequence>MNETMPADTAVTRTAPSGAPVPGGSALRLPTFNGRGPRVAMLVYNDAHNDARVLKEAAALRAAGATVRIFAVARANSGYPEGTVPVSDGVDIVRAREFALANVSPRLAALRDRVTGKTGAPTGAEALKTPAASGAGTEPQGTPALADGTAAVPASATDTAQVETVREHAPRPTITTAAHAAADRAGALTADAAMRAYKTVSLGDYWLRAARAALAWMPDVVHANDGNTLAPALWIVDRCHARLVYDSHELWLHRNVRTDRPVARKVEAAVEKRGIRRADAVITVSPSIVDWLTEHYRLETPPALVRNIPAAGPLPDPGRGRLHELAALAPTDKVIAYGGRITTSRGIEETIAALPHLPADVHLVMLGYGEPDYLAALAREAARHGVSDRVHRVGPVAPHEVADALSDADVAVVHVRPTCLSYRFALPNKLFESIRGGLPVAAADLPDIRAVVERYGVGEVFSGEDPADLAATISHILADPDRYRAAALAACPQLTWEQETGALIGAYRRALMGERA</sequence>
<protein>
    <submittedName>
        <fullName evidence="5">Glycosyl transferases group 1</fullName>
    </submittedName>
</protein>
<keyword evidence="1" id="KW-0328">Glycosyltransferase</keyword>
<evidence type="ECO:0000256" key="1">
    <source>
        <dbReference type="ARBA" id="ARBA00022676"/>
    </source>
</evidence>
<reference evidence="6" key="1">
    <citation type="submission" date="2016-09" db="EMBL/GenBank/DDBJ databases">
        <authorList>
            <person name="Strepis N."/>
        </authorList>
    </citation>
    <scope>NUCLEOTIDE SEQUENCE [LARGE SCALE GENOMIC DNA]</scope>
</reference>
<dbReference type="InterPro" id="IPR028098">
    <property type="entry name" value="Glyco_trans_4-like_N"/>
</dbReference>
<dbReference type="RefSeq" id="WP_073327196.1">
    <property type="nucleotide sequence ID" value="NZ_FQTT01000001.1"/>
</dbReference>